<organism evidence="2 3">
    <name type="scientific">Arthrobacter pigmenti</name>
    <dbReference type="NCBI Taxonomy" id="271432"/>
    <lineage>
        <taxon>Bacteria</taxon>
        <taxon>Bacillati</taxon>
        <taxon>Actinomycetota</taxon>
        <taxon>Actinomycetes</taxon>
        <taxon>Micrococcales</taxon>
        <taxon>Micrococcaceae</taxon>
        <taxon>Arthrobacter</taxon>
    </lineage>
</organism>
<dbReference type="AlphaFoldDB" id="A0A846S0M6"/>
<feature type="domain" description="Amylopullulanase X25" evidence="1">
    <location>
        <begin position="99"/>
        <end position="187"/>
    </location>
</feature>
<keyword evidence="3" id="KW-1185">Reference proteome</keyword>
<dbReference type="Gene3D" id="2.60.40.10">
    <property type="entry name" value="Immunoglobulins"/>
    <property type="match status" value="1"/>
</dbReference>
<proteinExistence type="predicted"/>
<reference evidence="2 3" key="1">
    <citation type="submission" date="2020-03" db="EMBL/GenBank/DDBJ databases">
        <title>Sequencing the genomes of 1000 actinobacteria strains.</title>
        <authorList>
            <person name="Klenk H.-P."/>
        </authorList>
    </citation>
    <scope>NUCLEOTIDE SEQUENCE [LARGE SCALE GENOMIC DNA]</scope>
    <source>
        <strain evidence="2 3">DSM 16403</strain>
    </source>
</reference>
<dbReference type="InterPro" id="IPR013783">
    <property type="entry name" value="Ig-like_fold"/>
</dbReference>
<protein>
    <recommendedName>
        <fullName evidence="1">Amylopullulanase X25 domain-containing protein</fullName>
    </recommendedName>
</protein>
<dbReference type="RefSeq" id="WP_167995298.1">
    <property type="nucleotide sequence ID" value="NZ_JAATJL010000001.1"/>
</dbReference>
<sequence length="198" mass="20945">MNPQNNQDNTTGRLKTVLEVLAEQPGAVVSGQQVLTVAVVRVPLSEWESEPLSGGVSRGIKRLSAATAKLVKDGLIVKGRGGWAITAEGARVAAAPSAVAVAGDFGQLLGGKTWDPAAPEVQMAYSPVSQQWELTVELPAGFFLYKVALNRSWAENYGAFGVRDGANHELRHDGGVVTFRYDHASHDVAVSALDKALV</sequence>
<dbReference type="GO" id="GO:0005975">
    <property type="term" value="P:carbohydrate metabolic process"/>
    <property type="evidence" value="ECO:0007669"/>
    <property type="project" value="UniProtKB-ARBA"/>
</dbReference>
<evidence type="ECO:0000313" key="2">
    <source>
        <dbReference type="EMBL" id="NJC23991.1"/>
    </source>
</evidence>
<gene>
    <name evidence="2" type="ORF">BJ994_003067</name>
</gene>
<dbReference type="Proteomes" id="UP000547458">
    <property type="component" value="Unassembled WGS sequence"/>
</dbReference>
<dbReference type="InterPro" id="IPR054409">
    <property type="entry name" value="X25_BaPul-like"/>
</dbReference>
<dbReference type="EMBL" id="JAATJL010000001">
    <property type="protein sequence ID" value="NJC23991.1"/>
    <property type="molecule type" value="Genomic_DNA"/>
</dbReference>
<dbReference type="CDD" id="cd12962">
    <property type="entry name" value="X25_BaPul_like"/>
    <property type="match status" value="1"/>
</dbReference>
<dbReference type="Pfam" id="PF22058">
    <property type="entry name" value="X25_BaPul_like"/>
    <property type="match status" value="1"/>
</dbReference>
<name>A0A846S0M6_9MICC</name>
<evidence type="ECO:0000259" key="1">
    <source>
        <dbReference type="Pfam" id="PF22058"/>
    </source>
</evidence>
<evidence type="ECO:0000313" key="3">
    <source>
        <dbReference type="Proteomes" id="UP000547458"/>
    </source>
</evidence>
<accession>A0A846S0M6</accession>
<comment type="caution">
    <text evidence="2">The sequence shown here is derived from an EMBL/GenBank/DDBJ whole genome shotgun (WGS) entry which is preliminary data.</text>
</comment>